<gene>
    <name evidence="2" type="ORF">F8M41_004535</name>
</gene>
<organism evidence="2 3">
    <name type="scientific">Gigaspora margarita</name>
    <dbReference type="NCBI Taxonomy" id="4874"/>
    <lineage>
        <taxon>Eukaryota</taxon>
        <taxon>Fungi</taxon>
        <taxon>Fungi incertae sedis</taxon>
        <taxon>Mucoromycota</taxon>
        <taxon>Glomeromycotina</taxon>
        <taxon>Glomeromycetes</taxon>
        <taxon>Diversisporales</taxon>
        <taxon>Gigasporaceae</taxon>
        <taxon>Gigaspora</taxon>
    </lineage>
</organism>
<feature type="compositionally biased region" description="Basic residues" evidence="1">
    <location>
        <begin position="22"/>
        <end position="35"/>
    </location>
</feature>
<accession>A0A8H3XAC8</accession>
<feature type="compositionally biased region" description="Basic and acidic residues" evidence="1">
    <location>
        <begin position="42"/>
        <end position="52"/>
    </location>
</feature>
<sequence>MPLQKNMKLIPQKKITYSDIKRSKKYKSAKPKTSSKKSSASSDKKSSKDRPEGLLLHNTRLLKIPTNNITLNAFFAILRSMVDLFTHTQPKEVSINDII</sequence>
<evidence type="ECO:0000256" key="1">
    <source>
        <dbReference type="SAM" id="MobiDB-lite"/>
    </source>
</evidence>
<proteinExistence type="predicted"/>
<protein>
    <submittedName>
        <fullName evidence="2">Uncharacterized protein</fullName>
    </submittedName>
</protein>
<evidence type="ECO:0000313" key="2">
    <source>
        <dbReference type="EMBL" id="KAF0437020.1"/>
    </source>
</evidence>
<comment type="caution">
    <text evidence="2">The sequence shown here is derived from an EMBL/GenBank/DDBJ whole genome shotgun (WGS) entry which is preliminary data.</text>
</comment>
<reference evidence="2 3" key="1">
    <citation type="journal article" date="2019" name="Environ. Microbiol.">
        <title>At the nexus of three kingdoms: the genome of the mycorrhizal fungus Gigaspora margarita provides insights into plant, endobacterial and fungal interactions.</title>
        <authorList>
            <person name="Venice F."/>
            <person name="Ghignone S."/>
            <person name="Salvioli di Fossalunga A."/>
            <person name="Amselem J."/>
            <person name="Novero M."/>
            <person name="Xianan X."/>
            <person name="Sedzielewska Toro K."/>
            <person name="Morin E."/>
            <person name="Lipzen A."/>
            <person name="Grigoriev I.V."/>
            <person name="Henrissat B."/>
            <person name="Martin F.M."/>
            <person name="Bonfante P."/>
        </authorList>
    </citation>
    <scope>NUCLEOTIDE SEQUENCE [LARGE SCALE GENOMIC DNA]</scope>
    <source>
        <strain evidence="2 3">BEG34</strain>
    </source>
</reference>
<evidence type="ECO:0000313" key="3">
    <source>
        <dbReference type="Proteomes" id="UP000439903"/>
    </source>
</evidence>
<dbReference type="Proteomes" id="UP000439903">
    <property type="component" value="Unassembled WGS sequence"/>
</dbReference>
<dbReference type="EMBL" id="WTPW01001412">
    <property type="protein sequence ID" value="KAF0437020.1"/>
    <property type="molecule type" value="Genomic_DNA"/>
</dbReference>
<name>A0A8H3XAC8_GIGMA</name>
<feature type="region of interest" description="Disordered" evidence="1">
    <location>
        <begin position="1"/>
        <end position="56"/>
    </location>
</feature>
<keyword evidence="3" id="KW-1185">Reference proteome</keyword>
<dbReference type="AlphaFoldDB" id="A0A8H3XAC8"/>